<sequence>MAGRGEMTRLGVVLGAVLLALIPMFMLGFTLYFFIGEAARDKAQEELRVLAEAKRSLLQRFFDDRIINLKSVTDTQSRQGMADSSHSTSVLNLVRLQSKYFVAIEVTDENGNRLAYVGDTPQTAQPANRDGWLKSVISSGTYIGDVFVDADHVPYMFIAVNKREEAGNWIVRATLRADFIDEIIDSARSGPRDDAFVVNTDKILQSGSRFSGQLLGKSTVPDFSSDAGVSVRELSENGETKLYAEASLGSPKWILVIKEDLRDRMGSLLGLRWYIGAILALISVLVLVGAMLASGWFVEHQSPVSAESTSEQDAVIQWSKMAALGKMAAGIAHEINNPLAIIAEKAGWMKDLLEEEELSQSAHFKDLQDCVIKIRDQVERCKIVTHHLLRFGRRIAPIHETVDVNQILIDTVALFESEAYFREIQFKKDYDPLLPRISTDPTQLQQVFLNIIDNALDAVGNSGTIGVKTRKNPDISHEIVIEISDTGPGIPQSVLRHIFEPFFTTKKGGEAKGLGLSVSYSIIERLGGHIRVASEEGSGTTFTITLPLT</sequence>
<evidence type="ECO:0000313" key="12">
    <source>
        <dbReference type="Proteomes" id="UP000006055"/>
    </source>
</evidence>
<protein>
    <recommendedName>
        <fullName evidence="2">histidine kinase</fullName>
        <ecNumber evidence="2">2.7.13.3</ecNumber>
    </recommendedName>
</protein>
<keyword evidence="3" id="KW-0597">Phosphoprotein</keyword>
<dbReference type="SMART" id="SM00388">
    <property type="entry name" value="HisKA"/>
    <property type="match status" value="1"/>
</dbReference>
<keyword evidence="12" id="KW-1185">Reference proteome</keyword>
<dbReference type="InterPro" id="IPR004358">
    <property type="entry name" value="Sig_transdc_His_kin-like_C"/>
</dbReference>
<dbReference type="Gene3D" id="1.10.287.130">
    <property type="match status" value="1"/>
</dbReference>
<dbReference type="PROSITE" id="PS50109">
    <property type="entry name" value="HIS_KIN"/>
    <property type="match status" value="1"/>
</dbReference>
<dbReference type="eggNOG" id="COG4191">
    <property type="taxonomic scope" value="Bacteria"/>
</dbReference>
<keyword evidence="7" id="KW-0067">ATP-binding</keyword>
<dbReference type="OrthoDB" id="9777714at2"/>
<dbReference type="CDD" id="cd00082">
    <property type="entry name" value="HisKA"/>
    <property type="match status" value="1"/>
</dbReference>
<dbReference type="PANTHER" id="PTHR43065:SF46">
    <property type="entry name" value="C4-DICARBOXYLATE TRANSPORT SENSOR PROTEIN DCTB"/>
    <property type="match status" value="1"/>
</dbReference>
<dbReference type="PANTHER" id="PTHR43065">
    <property type="entry name" value="SENSOR HISTIDINE KINASE"/>
    <property type="match status" value="1"/>
</dbReference>
<evidence type="ECO:0000256" key="2">
    <source>
        <dbReference type="ARBA" id="ARBA00012438"/>
    </source>
</evidence>
<organism evidence="11 12">
    <name type="scientific">Desulfomonile tiedjei (strain ATCC 49306 / DSM 6799 / DCB-1)</name>
    <dbReference type="NCBI Taxonomy" id="706587"/>
    <lineage>
        <taxon>Bacteria</taxon>
        <taxon>Pseudomonadati</taxon>
        <taxon>Thermodesulfobacteriota</taxon>
        <taxon>Desulfomonilia</taxon>
        <taxon>Desulfomonilales</taxon>
        <taxon>Desulfomonilaceae</taxon>
        <taxon>Desulfomonile</taxon>
    </lineage>
</organism>
<dbReference type="InterPro" id="IPR036097">
    <property type="entry name" value="HisK_dim/P_sf"/>
</dbReference>
<dbReference type="InterPro" id="IPR005467">
    <property type="entry name" value="His_kinase_dom"/>
</dbReference>
<evidence type="ECO:0000256" key="6">
    <source>
        <dbReference type="ARBA" id="ARBA00022777"/>
    </source>
</evidence>
<dbReference type="SMART" id="SM00387">
    <property type="entry name" value="HATPase_c"/>
    <property type="match status" value="1"/>
</dbReference>
<keyword evidence="8" id="KW-0902">Two-component regulatory system</keyword>
<evidence type="ECO:0000256" key="9">
    <source>
        <dbReference type="SAM" id="Phobius"/>
    </source>
</evidence>
<evidence type="ECO:0000313" key="11">
    <source>
        <dbReference type="EMBL" id="AFM26972.1"/>
    </source>
</evidence>
<gene>
    <name evidence="11" type="ordered locus">Desti_4339</name>
</gene>
<name>I4CBN1_DESTA</name>
<evidence type="ECO:0000256" key="1">
    <source>
        <dbReference type="ARBA" id="ARBA00000085"/>
    </source>
</evidence>
<dbReference type="Proteomes" id="UP000006055">
    <property type="component" value="Chromosome"/>
</dbReference>
<dbReference type="EC" id="2.7.13.3" evidence="2"/>
<dbReference type="HOGENOM" id="CLU_023166_1_0_7"/>
<evidence type="ECO:0000256" key="5">
    <source>
        <dbReference type="ARBA" id="ARBA00022741"/>
    </source>
</evidence>
<evidence type="ECO:0000256" key="3">
    <source>
        <dbReference type="ARBA" id="ARBA00022553"/>
    </source>
</evidence>
<dbReference type="Gene3D" id="3.30.565.10">
    <property type="entry name" value="Histidine kinase-like ATPase, C-terminal domain"/>
    <property type="match status" value="1"/>
</dbReference>
<feature type="transmembrane region" description="Helical" evidence="9">
    <location>
        <begin position="271"/>
        <end position="298"/>
    </location>
</feature>
<accession>I4CBN1</accession>
<dbReference type="AlphaFoldDB" id="I4CBN1"/>
<dbReference type="KEGG" id="dti:Desti_4339"/>
<evidence type="ECO:0000256" key="4">
    <source>
        <dbReference type="ARBA" id="ARBA00022679"/>
    </source>
</evidence>
<keyword evidence="9" id="KW-0812">Transmembrane</keyword>
<feature type="transmembrane region" description="Helical" evidence="9">
    <location>
        <begin position="12"/>
        <end position="35"/>
    </location>
</feature>
<feature type="domain" description="Histidine kinase" evidence="10">
    <location>
        <begin position="330"/>
        <end position="549"/>
    </location>
</feature>
<evidence type="ECO:0000259" key="10">
    <source>
        <dbReference type="PROSITE" id="PS50109"/>
    </source>
</evidence>
<evidence type="ECO:0000256" key="8">
    <source>
        <dbReference type="ARBA" id="ARBA00023012"/>
    </source>
</evidence>
<keyword evidence="5" id="KW-0547">Nucleotide-binding</keyword>
<dbReference type="InterPro" id="IPR003661">
    <property type="entry name" value="HisK_dim/P_dom"/>
</dbReference>
<keyword evidence="4" id="KW-0808">Transferase</keyword>
<dbReference type="RefSeq" id="WP_014812091.1">
    <property type="nucleotide sequence ID" value="NC_018025.1"/>
</dbReference>
<dbReference type="Pfam" id="PF02518">
    <property type="entry name" value="HATPase_c"/>
    <property type="match status" value="1"/>
</dbReference>
<dbReference type="EMBL" id="CP003360">
    <property type="protein sequence ID" value="AFM26972.1"/>
    <property type="molecule type" value="Genomic_DNA"/>
</dbReference>
<dbReference type="GO" id="GO:0000155">
    <property type="term" value="F:phosphorelay sensor kinase activity"/>
    <property type="evidence" value="ECO:0007669"/>
    <property type="project" value="InterPro"/>
</dbReference>
<dbReference type="GO" id="GO:0005524">
    <property type="term" value="F:ATP binding"/>
    <property type="evidence" value="ECO:0007669"/>
    <property type="project" value="UniProtKB-KW"/>
</dbReference>
<keyword evidence="9" id="KW-0472">Membrane</keyword>
<reference evidence="12" key="1">
    <citation type="submission" date="2012-06" db="EMBL/GenBank/DDBJ databases">
        <title>Complete sequence of chromosome of Desulfomonile tiedjei DSM 6799.</title>
        <authorList>
            <person name="Lucas S."/>
            <person name="Copeland A."/>
            <person name="Lapidus A."/>
            <person name="Glavina del Rio T."/>
            <person name="Dalin E."/>
            <person name="Tice H."/>
            <person name="Bruce D."/>
            <person name="Goodwin L."/>
            <person name="Pitluck S."/>
            <person name="Peters L."/>
            <person name="Ovchinnikova G."/>
            <person name="Zeytun A."/>
            <person name="Lu M."/>
            <person name="Kyrpides N."/>
            <person name="Mavromatis K."/>
            <person name="Ivanova N."/>
            <person name="Brettin T."/>
            <person name="Detter J.C."/>
            <person name="Han C."/>
            <person name="Larimer F."/>
            <person name="Land M."/>
            <person name="Hauser L."/>
            <person name="Markowitz V."/>
            <person name="Cheng J.-F."/>
            <person name="Hugenholtz P."/>
            <person name="Woyke T."/>
            <person name="Wu D."/>
            <person name="Spring S."/>
            <person name="Schroeder M."/>
            <person name="Brambilla E."/>
            <person name="Klenk H.-P."/>
            <person name="Eisen J.A."/>
        </authorList>
    </citation>
    <scope>NUCLEOTIDE SEQUENCE [LARGE SCALE GENOMIC DNA]</scope>
    <source>
        <strain evidence="12">ATCC 49306 / DSM 6799 / DCB-1</strain>
    </source>
</reference>
<evidence type="ECO:0000256" key="7">
    <source>
        <dbReference type="ARBA" id="ARBA00022840"/>
    </source>
</evidence>
<keyword evidence="9" id="KW-1133">Transmembrane helix</keyword>
<dbReference type="PRINTS" id="PR00344">
    <property type="entry name" value="BCTRLSENSOR"/>
</dbReference>
<comment type="catalytic activity">
    <reaction evidence="1">
        <text>ATP + protein L-histidine = ADP + protein N-phospho-L-histidine.</text>
        <dbReference type="EC" id="2.7.13.3"/>
    </reaction>
</comment>
<dbReference type="STRING" id="706587.Desti_4339"/>
<dbReference type="SUPFAM" id="SSF55874">
    <property type="entry name" value="ATPase domain of HSP90 chaperone/DNA topoisomerase II/histidine kinase"/>
    <property type="match status" value="1"/>
</dbReference>
<dbReference type="InterPro" id="IPR003594">
    <property type="entry name" value="HATPase_dom"/>
</dbReference>
<dbReference type="InterPro" id="IPR036890">
    <property type="entry name" value="HATPase_C_sf"/>
</dbReference>
<dbReference type="SUPFAM" id="SSF47384">
    <property type="entry name" value="Homodimeric domain of signal transducing histidine kinase"/>
    <property type="match status" value="1"/>
</dbReference>
<proteinExistence type="predicted"/>
<keyword evidence="6 11" id="KW-0418">Kinase</keyword>